<keyword evidence="1" id="KW-0479">Metal-binding</keyword>
<keyword evidence="7" id="KW-1185">Reference proteome</keyword>
<feature type="domain" description="Zinc finger CHC2-type" evidence="5">
    <location>
        <begin position="37"/>
        <end position="90"/>
    </location>
</feature>
<keyword evidence="3" id="KW-0862">Zinc</keyword>
<protein>
    <submittedName>
        <fullName evidence="6">CHC2 zinc finger domain-containing protein</fullName>
    </submittedName>
</protein>
<dbReference type="Gene3D" id="3.40.1360.10">
    <property type="match status" value="1"/>
</dbReference>
<organism evidence="6 7">
    <name type="scientific">Roseovarius rhodophyticola</name>
    <dbReference type="NCBI Taxonomy" id="3080827"/>
    <lineage>
        <taxon>Bacteria</taxon>
        <taxon>Pseudomonadati</taxon>
        <taxon>Pseudomonadota</taxon>
        <taxon>Alphaproteobacteria</taxon>
        <taxon>Rhodobacterales</taxon>
        <taxon>Roseobacteraceae</taxon>
        <taxon>Roseovarius</taxon>
    </lineage>
</organism>
<dbReference type="InterPro" id="IPR037068">
    <property type="entry name" value="DNA_primase_core_N_sf"/>
</dbReference>
<dbReference type="RefSeq" id="WP_317056120.1">
    <property type="nucleotide sequence ID" value="NZ_CP146606.1"/>
</dbReference>
<name>A0ABZ2TI65_9RHOB</name>
<dbReference type="PANTHER" id="PTHR30313:SF2">
    <property type="entry name" value="DNA PRIMASE"/>
    <property type="match status" value="1"/>
</dbReference>
<dbReference type="Gene3D" id="3.90.980.10">
    <property type="entry name" value="DNA primase, catalytic core, N-terminal domain"/>
    <property type="match status" value="1"/>
</dbReference>
<dbReference type="SUPFAM" id="SSF57783">
    <property type="entry name" value="Zinc beta-ribbon"/>
    <property type="match status" value="1"/>
</dbReference>
<feature type="region of interest" description="Disordered" evidence="4">
    <location>
        <begin position="121"/>
        <end position="142"/>
    </location>
</feature>
<dbReference type="PANTHER" id="PTHR30313">
    <property type="entry name" value="DNA PRIMASE"/>
    <property type="match status" value="1"/>
</dbReference>
<dbReference type="SUPFAM" id="SSF56731">
    <property type="entry name" value="DNA primase core"/>
    <property type="match status" value="1"/>
</dbReference>
<accession>A0ABZ2TI65</accession>
<evidence type="ECO:0000313" key="7">
    <source>
        <dbReference type="Proteomes" id="UP001281305"/>
    </source>
</evidence>
<evidence type="ECO:0000256" key="2">
    <source>
        <dbReference type="ARBA" id="ARBA00022771"/>
    </source>
</evidence>
<dbReference type="Pfam" id="PF01807">
    <property type="entry name" value="Zn_ribbon_DnaG"/>
    <property type="match status" value="1"/>
</dbReference>
<dbReference type="EMBL" id="CP146606">
    <property type="protein sequence ID" value="WYK19422.1"/>
    <property type="molecule type" value="Genomic_DNA"/>
</dbReference>
<dbReference type="InterPro" id="IPR036977">
    <property type="entry name" value="DNA_primase_Znf_CHC2"/>
</dbReference>
<evidence type="ECO:0000259" key="5">
    <source>
        <dbReference type="SMART" id="SM00400"/>
    </source>
</evidence>
<dbReference type="InterPro" id="IPR050219">
    <property type="entry name" value="DnaG_primase"/>
</dbReference>
<evidence type="ECO:0000256" key="3">
    <source>
        <dbReference type="ARBA" id="ARBA00022833"/>
    </source>
</evidence>
<dbReference type="Gene3D" id="3.90.580.10">
    <property type="entry name" value="Zinc finger, CHC2-type domain"/>
    <property type="match status" value="1"/>
</dbReference>
<dbReference type="Proteomes" id="UP001281305">
    <property type="component" value="Chromosome"/>
</dbReference>
<dbReference type="SMART" id="SM00400">
    <property type="entry name" value="ZnF_CHCC"/>
    <property type="match status" value="1"/>
</dbReference>
<proteinExistence type="predicted"/>
<keyword evidence="2" id="KW-0863">Zinc-finger</keyword>
<dbReference type="InterPro" id="IPR002694">
    <property type="entry name" value="Znf_CHC2"/>
</dbReference>
<evidence type="ECO:0000256" key="1">
    <source>
        <dbReference type="ARBA" id="ARBA00022723"/>
    </source>
</evidence>
<sequence>MAPRVDFKHVREHGSFEAVLAAYNIELRKDGSKPGQFKCLCPFHDDNKPSLKVNIERNIYNCFACDAGGNILELVRDMDGLAEDSIRPAALKVAELSGIAPTANGVTPALRAAGRSVANAKPVVSSSPPPLAETPPNEDMDGVPQNRELTFTLQTTLDDELVTWLDSRGIIDDLRSEFALGRASKRSKTIAGRLAIPIHNADGKLVAYCGRYVGDDAPDDEPKYKQPPGFRKDLEIFNLHRAVAKLDMFRTVLVFESYFSVMRHHLHAACISFMGRSVSPQQLELLRDAAANGQIKRAIVVSDGDQPGWDGARTIAGELAPLLWTKVLDLAEGEKPHHFEWDDLSERLRQNW</sequence>
<reference evidence="6 7" key="1">
    <citation type="submission" date="2024-02" db="EMBL/GenBank/DDBJ databases">
        <title>Roseovarius strain W115 nov., isolated from a marine algae.</title>
        <authorList>
            <person name="Lee M.W."/>
            <person name="Lee J.K."/>
            <person name="Kim J.M."/>
            <person name="Choi D.G."/>
            <person name="Baek J.H."/>
            <person name="Bayburt H."/>
            <person name="Jung J.J."/>
            <person name="Han D.M."/>
            <person name="Jeon C.O."/>
        </authorList>
    </citation>
    <scope>NUCLEOTIDE SEQUENCE [LARGE SCALE GENOMIC DNA]</scope>
    <source>
        <strain evidence="6 7">W115</strain>
    </source>
</reference>
<evidence type="ECO:0000256" key="4">
    <source>
        <dbReference type="SAM" id="MobiDB-lite"/>
    </source>
</evidence>
<gene>
    <name evidence="6" type="ORF">RZS32_006015</name>
</gene>
<evidence type="ECO:0000313" key="6">
    <source>
        <dbReference type="EMBL" id="WYK19422.1"/>
    </source>
</evidence>